<organism evidence="2">
    <name type="scientific">Pyricularia oryzae (strain Y34)</name>
    <name type="common">Rice blast fungus</name>
    <name type="synonym">Magnaporthe oryzae</name>
    <dbReference type="NCBI Taxonomy" id="1143189"/>
    <lineage>
        <taxon>Eukaryota</taxon>
        <taxon>Fungi</taxon>
        <taxon>Dikarya</taxon>
        <taxon>Ascomycota</taxon>
        <taxon>Pezizomycotina</taxon>
        <taxon>Sordariomycetes</taxon>
        <taxon>Sordariomycetidae</taxon>
        <taxon>Magnaporthales</taxon>
        <taxon>Pyriculariaceae</taxon>
        <taxon>Pyricularia</taxon>
    </lineage>
</organism>
<dbReference type="EMBL" id="JH793257">
    <property type="protein sequence ID" value="ELQ37785.1"/>
    <property type="molecule type" value="Genomic_DNA"/>
</dbReference>
<dbReference type="SMR" id="A0AA97NWU2"/>
<sequence length="73" mass="7759">MFLGIKNSFMQQTAVGRKTVAKVFTASWQNSGHISNTEWDKFGRRWVLVSLALIFGIGATGAMLQGGAGGAAL</sequence>
<proteinExistence type="predicted"/>
<protein>
    <submittedName>
        <fullName evidence="2">Uncharacterized protein</fullName>
    </submittedName>
</protein>
<keyword evidence="1" id="KW-0472">Membrane</keyword>
<feature type="transmembrane region" description="Helical" evidence="1">
    <location>
        <begin position="46"/>
        <end position="64"/>
    </location>
</feature>
<dbReference type="AlphaFoldDB" id="A0AA97NWU2"/>
<dbReference type="Proteomes" id="UP000011086">
    <property type="component" value="Unassembled WGS sequence"/>
</dbReference>
<evidence type="ECO:0000313" key="2">
    <source>
        <dbReference type="EMBL" id="ELQ37785.1"/>
    </source>
</evidence>
<name>A0AA97NWU2_PYRO3</name>
<evidence type="ECO:0000256" key="1">
    <source>
        <dbReference type="SAM" id="Phobius"/>
    </source>
</evidence>
<keyword evidence="1" id="KW-1133">Transmembrane helix</keyword>
<accession>A0AA97NWU2</accession>
<keyword evidence="1" id="KW-0812">Transmembrane</keyword>
<reference evidence="2" key="1">
    <citation type="journal article" date="2012" name="PLoS Genet.">
        <title>Comparative analysis of the genomes of two field isolates of the rice blast fungus Magnaporthe oryzae.</title>
        <authorList>
            <person name="Xue M."/>
            <person name="Yang J."/>
            <person name="Li Z."/>
            <person name="Hu S."/>
            <person name="Yao N."/>
            <person name="Dean R.A."/>
            <person name="Zhao W."/>
            <person name="Shen M."/>
            <person name="Zhang H."/>
            <person name="Li C."/>
            <person name="Liu L."/>
            <person name="Cao L."/>
            <person name="Xu X."/>
            <person name="Xing Y."/>
            <person name="Hsiang T."/>
            <person name="Zhang Z."/>
            <person name="Xu J.R."/>
            <person name="Peng Y.L."/>
        </authorList>
    </citation>
    <scope>NUCLEOTIDE SEQUENCE</scope>
    <source>
        <strain evidence="2">Y34</strain>
    </source>
</reference>
<gene>
    <name evidence="2" type="ORF">OOU_Y34scaffold00577g4</name>
</gene>